<feature type="transmembrane region" description="Helical" evidence="1">
    <location>
        <begin position="12"/>
        <end position="31"/>
    </location>
</feature>
<evidence type="ECO:0000256" key="1">
    <source>
        <dbReference type="SAM" id="Phobius"/>
    </source>
</evidence>
<organism evidence="2 3">
    <name type="scientific">Glossina pallidipes</name>
    <name type="common">Tsetse fly</name>
    <dbReference type="NCBI Taxonomy" id="7398"/>
    <lineage>
        <taxon>Eukaryota</taxon>
        <taxon>Metazoa</taxon>
        <taxon>Ecdysozoa</taxon>
        <taxon>Arthropoda</taxon>
        <taxon>Hexapoda</taxon>
        <taxon>Insecta</taxon>
        <taxon>Pterygota</taxon>
        <taxon>Neoptera</taxon>
        <taxon>Endopterygota</taxon>
        <taxon>Diptera</taxon>
        <taxon>Brachycera</taxon>
        <taxon>Muscomorpha</taxon>
        <taxon>Hippoboscoidea</taxon>
        <taxon>Glossinidae</taxon>
        <taxon>Glossina</taxon>
    </lineage>
</organism>
<name>A0A1A9ZPG9_GLOPL</name>
<reference evidence="3" key="1">
    <citation type="submission" date="2014-03" db="EMBL/GenBank/DDBJ databases">
        <authorList>
            <person name="Aksoy S."/>
            <person name="Warren W."/>
            <person name="Wilson R.K."/>
        </authorList>
    </citation>
    <scope>NUCLEOTIDE SEQUENCE [LARGE SCALE GENOMIC DNA]</scope>
    <source>
        <strain evidence="3">IAEA</strain>
    </source>
</reference>
<keyword evidence="1" id="KW-1133">Transmembrane helix</keyword>
<keyword evidence="1" id="KW-0812">Transmembrane</keyword>
<reference evidence="2" key="2">
    <citation type="submission" date="2020-05" db="UniProtKB">
        <authorList>
            <consortium name="EnsemblMetazoa"/>
        </authorList>
    </citation>
    <scope>IDENTIFICATION</scope>
    <source>
        <strain evidence="2">IAEA</strain>
    </source>
</reference>
<keyword evidence="1" id="KW-0472">Membrane</keyword>
<proteinExistence type="predicted"/>
<sequence>MPPCGIMGPQFLVLKVFVFLLQIVLLLLLSTHHHFLQRGRHRVLADTNVLSLLGTLSLSVYCGKLAEFLAFIIVCGCCCLYTSCCLMKAVAIASIAGSVATMCASTHNRVFMRSLILRRNSDEELFHIVEREMFMLKMI</sequence>
<dbReference type="Proteomes" id="UP000092445">
    <property type="component" value="Unassembled WGS sequence"/>
</dbReference>
<keyword evidence="3" id="KW-1185">Reference proteome</keyword>
<protein>
    <submittedName>
        <fullName evidence="2">Uncharacterized protein</fullName>
    </submittedName>
</protein>
<evidence type="ECO:0000313" key="2">
    <source>
        <dbReference type="EnsemblMetazoa" id="GPAI020959-PA"/>
    </source>
</evidence>
<accession>A0A1A9ZPG9</accession>
<dbReference type="VEuPathDB" id="VectorBase:GPAI020959"/>
<evidence type="ECO:0000313" key="3">
    <source>
        <dbReference type="Proteomes" id="UP000092445"/>
    </source>
</evidence>
<dbReference type="AlphaFoldDB" id="A0A1A9ZPG9"/>
<dbReference type="EnsemblMetazoa" id="GPAI020959-RA">
    <property type="protein sequence ID" value="GPAI020959-PA"/>
    <property type="gene ID" value="GPAI020959"/>
</dbReference>